<dbReference type="RefSeq" id="WP_273596347.1">
    <property type="nucleotide sequence ID" value="NZ_JAQQXS010000006.1"/>
</dbReference>
<dbReference type="PANTHER" id="PTHR12128">
    <property type="entry name" value="DIHYDRODIPICOLINATE SYNTHASE"/>
    <property type="match status" value="1"/>
</dbReference>
<dbReference type="Gene3D" id="3.20.20.70">
    <property type="entry name" value="Aldolase class I"/>
    <property type="match status" value="1"/>
</dbReference>
<dbReference type="InterPro" id="IPR002220">
    <property type="entry name" value="DapA-like"/>
</dbReference>
<keyword evidence="4" id="KW-1185">Reference proteome</keyword>
<dbReference type="PIRSF" id="PIRSF001365">
    <property type="entry name" value="DHDPS"/>
    <property type="match status" value="1"/>
</dbReference>
<accession>A0ABT5KS33</accession>
<comment type="caution">
    <text evidence="3">The sequence shown here is derived from an EMBL/GenBank/DDBJ whole genome shotgun (WGS) entry which is preliminary data.</text>
</comment>
<gene>
    <name evidence="3" type="ORF">PRZ01_08560</name>
</gene>
<dbReference type="PRINTS" id="PR00146">
    <property type="entry name" value="DHPICSNTHASE"/>
</dbReference>
<dbReference type="EMBL" id="JAQQXS010000006">
    <property type="protein sequence ID" value="MDC8785240.1"/>
    <property type="molecule type" value="Genomic_DNA"/>
</dbReference>
<name>A0ABT5KS33_9BURK</name>
<dbReference type="Proteomes" id="UP001219862">
    <property type="component" value="Unassembled WGS sequence"/>
</dbReference>
<keyword evidence="1 2" id="KW-0456">Lyase</keyword>
<sequence>MHSHASTSALTGAFAPVVTPFTANGSPDVARFIAHCRWLISEGAGLAPFGTNSEANSLSGRERMGLLEQLIEAELPPARLLPGTGASSVTETAELSRHAVQLGCAGVLMLPPFFYKGITDDGLYAYYADVIHRIGDARLKLYLYHIPALSGVPITHAVIERLLKDFPGVVVGIKDSSGDWDNLQTMLTRFPDLAIFPASESFISRTRPLGARGCISATVNINPGAISRLVNEWNQNTGPALQAEVDQVRQVMQALPMIAALKDVLATQLNDPEWLRVRPPLVPLTTQQRCGMHQSLADIGFKLQ</sequence>
<dbReference type="PANTHER" id="PTHR12128:SF67">
    <property type="entry name" value="BLR3884 PROTEIN"/>
    <property type="match status" value="1"/>
</dbReference>
<dbReference type="SUPFAM" id="SSF51569">
    <property type="entry name" value="Aldolase"/>
    <property type="match status" value="1"/>
</dbReference>
<organism evidence="3 4">
    <name type="scientific">Roseateles koreensis</name>
    <dbReference type="NCBI Taxonomy" id="2987526"/>
    <lineage>
        <taxon>Bacteria</taxon>
        <taxon>Pseudomonadati</taxon>
        <taxon>Pseudomonadota</taxon>
        <taxon>Betaproteobacteria</taxon>
        <taxon>Burkholderiales</taxon>
        <taxon>Sphaerotilaceae</taxon>
        <taxon>Roseateles</taxon>
    </lineage>
</organism>
<evidence type="ECO:0000313" key="4">
    <source>
        <dbReference type="Proteomes" id="UP001219862"/>
    </source>
</evidence>
<dbReference type="Pfam" id="PF00701">
    <property type="entry name" value="DHDPS"/>
    <property type="match status" value="1"/>
</dbReference>
<protein>
    <submittedName>
        <fullName evidence="3">Dihydrodipicolinate synthase family protein</fullName>
    </submittedName>
</protein>
<reference evidence="3 4" key="1">
    <citation type="submission" date="2022-10" db="EMBL/GenBank/DDBJ databases">
        <title>paucibacter sp. hw8 Genome sequencing.</title>
        <authorList>
            <person name="Park S."/>
        </authorList>
    </citation>
    <scope>NUCLEOTIDE SEQUENCE [LARGE SCALE GENOMIC DNA]</scope>
    <source>
        <strain evidence="4">hw8</strain>
    </source>
</reference>
<dbReference type="CDD" id="cd00408">
    <property type="entry name" value="DHDPS-like"/>
    <property type="match status" value="1"/>
</dbReference>
<evidence type="ECO:0000256" key="1">
    <source>
        <dbReference type="ARBA" id="ARBA00023239"/>
    </source>
</evidence>
<dbReference type="InterPro" id="IPR013785">
    <property type="entry name" value="Aldolase_TIM"/>
</dbReference>
<dbReference type="SMART" id="SM01130">
    <property type="entry name" value="DHDPS"/>
    <property type="match status" value="1"/>
</dbReference>
<evidence type="ECO:0000256" key="2">
    <source>
        <dbReference type="PIRNR" id="PIRNR001365"/>
    </source>
</evidence>
<evidence type="ECO:0000313" key="3">
    <source>
        <dbReference type="EMBL" id="MDC8785240.1"/>
    </source>
</evidence>
<comment type="similarity">
    <text evidence="2">Belongs to the DapA family.</text>
</comment>
<proteinExistence type="inferred from homology"/>